<dbReference type="EMBL" id="BNJG01000002">
    <property type="protein sequence ID" value="GHO57277.1"/>
    <property type="molecule type" value="Genomic_DNA"/>
</dbReference>
<dbReference type="Proteomes" id="UP000654345">
    <property type="component" value="Unassembled WGS sequence"/>
</dbReference>
<evidence type="ECO:0000313" key="1">
    <source>
        <dbReference type="EMBL" id="GHO57277.1"/>
    </source>
</evidence>
<reference evidence="1 2" key="1">
    <citation type="journal article" date="2021" name="Int. J. Syst. Evol. Microbiol.">
        <title>Reticulibacter mediterranei gen. nov., sp. nov., within the new family Reticulibacteraceae fam. nov., and Ktedonospora formicarum gen. nov., sp. nov., Ktedonobacter robiniae sp. nov., Dictyobacter formicarum sp. nov. and Dictyobacter arantiisoli sp. nov., belonging to the class Ktedonobacteria.</title>
        <authorList>
            <person name="Yabe S."/>
            <person name="Zheng Y."/>
            <person name="Wang C.M."/>
            <person name="Sakai Y."/>
            <person name="Abe K."/>
            <person name="Yokota A."/>
            <person name="Donadio S."/>
            <person name="Cavaletti L."/>
            <person name="Monciardini P."/>
        </authorList>
    </citation>
    <scope>NUCLEOTIDE SEQUENCE [LARGE SCALE GENOMIC DNA]</scope>
    <source>
        <strain evidence="1 2">SOSP1-30</strain>
    </source>
</reference>
<organism evidence="1 2">
    <name type="scientific">Ktedonobacter robiniae</name>
    <dbReference type="NCBI Taxonomy" id="2778365"/>
    <lineage>
        <taxon>Bacteria</taxon>
        <taxon>Bacillati</taxon>
        <taxon>Chloroflexota</taxon>
        <taxon>Ktedonobacteria</taxon>
        <taxon>Ktedonobacterales</taxon>
        <taxon>Ktedonobacteraceae</taxon>
        <taxon>Ktedonobacter</taxon>
    </lineage>
</organism>
<sequence length="201" mass="23059">MRNKPKILLFDVDGVLAIGDHWGKHLEQDYGISKAMTQEFFTNKFGACIIGKADLKEELTPYLKQWGWRGTVDDLIAYWFRAEHNINEPLLAYIQTLRGQGTACYIATMQEQYRTAYILQEMGFEKQFDGIFSSAFIGYKKTQPEFYAHILKKLDVAHAEEVLFWDDSPANVATAHSVGLQAEVYSDFAGFTEKMQLYSDK</sequence>
<protein>
    <submittedName>
        <fullName evidence="1">Haloacid dehalogenase</fullName>
    </submittedName>
</protein>
<dbReference type="PANTHER" id="PTHR43611:SF3">
    <property type="entry name" value="FLAVIN MONONUCLEOTIDE HYDROLASE 1, CHLOROPLATIC"/>
    <property type="match status" value="1"/>
</dbReference>
<dbReference type="Pfam" id="PF00702">
    <property type="entry name" value="Hydrolase"/>
    <property type="match status" value="1"/>
</dbReference>
<dbReference type="RefSeq" id="WP_201373694.1">
    <property type="nucleotide sequence ID" value="NZ_BNJG01000002.1"/>
</dbReference>
<keyword evidence="2" id="KW-1185">Reference proteome</keyword>
<accession>A0ABQ3UX86</accession>
<dbReference type="SFLD" id="SFLDS00003">
    <property type="entry name" value="Haloacid_Dehalogenase"/>
    <property type="match status" value="1"/>
</dbReference>
<dbReference type="NCBIfam" id="TIGR01509">
    <property type="entry name" value="HAD-SF-IA-v3"/>
    <property type="match status" value="1"/>
</dbReference>
<dbReference type="SFLD" id="SFLDG01129">
    <property type="entry name" value="C1.5:_HAD__Beta-PGM__Phosphata"/>
    <property type="match status" value="1"/>
</dbReference>
<gene>
    <name evidence="1" type="ORF">KSB_57520</name>
</gene>
<dbReference type="SUPFAM" id="SSF56784">
    <property type="entry name" value="HAD-like"/>
    <property type="match status" value="1"/>
</dbReference>
<name>A0ABQ3UX86_9CHLR</name>
<dbReference type="PANTHER" id="PTHR43611">
    <property type="entry name" value="ALPHA-D-GLUCOSE 1-PHOSPHATE PHOSPHATASE"/>
    <property type="match status" value="1"/>
</dbReference>
<dbReference type="Gene3D" id="3.40.50.1000">
    <property type="entry name" value="HAD superfamily/HAD-like"/>
    <property type="match status" value="1"/>
</dbReference>
<evidence type="ECO:0000313" key="2">
    <source>
        <dbReference type="Proteomes" id="UP000654345"/>
    </source>
</evidence>
<dbReference type="InterPro" id="IPR006439">
    <property type="entry name" value="HAD-SF_hydro_IA"/>
</dbReference>
<dbReference type="InterPro" id="IPR023214">
    <property type="entry name" value="HAD_sf"/>
</dbReference>
<dbReference type="InterPro" id="IPR036412">
    <property type="entry name" value="HAD-like_sf"/>
</dbReference>
<comment type="caution">
    <text evidence="1">The sequence shown here is derived from an EMBL/GenBank/DDBJ whole genome shotgun (WGS) entry which is preliminary data.</text>
</comment>
<proteinExistence type="predicted"/>